<evidence type="ECO:0000313" key="8">
    <source>
        <dbReference type="EMBL" id="KLT46192.1"/>
    </source>
</evidence>
<feature type="transmembrane region" description="Helical" evidence="6">
    <location>
        <begin position="287"/>
        <end position="307"/>
    </location>
</feature>
<dbReference type="SUPFAM" id="SSF103473">
    <property type="entry name" value="MFS general substrate transporter"/>
    <property type="match status" value="1"/>
</dbReference>
<organism evidence="8 9">
    <name type="scientific">Cutaneotrichosporon oleaginosum</name>
    <dbReference type="NCBI Taxonomy" id="879819"/>
    <lineage>
        <taxon>Eukaryota</taxon>
        <taxon>Fungi</taxon>
        <taxon>Dikarya</taxon>
        <taxon>Basidiomycota</taxon>
        <taxon>Agaricomycotina</taxon>
        <taxon>Tremellomycetes</taxon>
        <taxon>Trichosporonales</taxon>
        <taxon>Trichosporonaceae</taxon>
        <taxon>Cutaneotrichosporon</taxon>
    </lineage>
</organism>
<sequence>MYSEPEAEVKAPTPLPSTQLAIVLFLRATEPISYLVCFPFINQMLLDIGVVDDPRRAGFYAGIVESVFAFTELLTVFHWGSLSDRIGRKPVLLIGCAFSAVSAATFGLSKSLTMLVATRAINGLANGNVAVLKSVIGEITDESNQARAFSLFPLSLAIGTILASMVGGYLSNITVTFPVLGDTLPFLATYPYFLPSFVAGLFPALAGIVALLWMEETLPDCAQTAGEMEEVHERSLSARELLRDPAIWPLMYSFALMSLEAIAYQALLPLFFFTPAKLGGLGFSEAQIGSALSLRGIATVGVQLFVFPRLVAHVGATRLFRILIALYIPTFVLLPLLNVLARTHAALEWAGVAAVLLLGAVSNMAFACNLIMTNDAAPNRRSLGALNGLAAFFSACTRVIGPGAANALFALSVDRHVLGGNLIWAVMVGVALLGWHSSLFLKREYRKRA</sequence>
<feature type="transmembrane region" description="Helical" evidence="6">
    <location>
        <begin position="319"/>
        <end position="337"/>
    </location>
</feature>
<comment type="subcellular location">
    <subcellularLocation>
        <location evidence="1">Membrane</location>
        <topology evidence="1">Multi-pass membrane protein</topology>
    </subcellularLocation>
</comment>
<keyword evidence="4 6" id="KW-1133">Transmembrane helix</keyword>
<dbReference type="InterPro" id="IPR036259">
    <property type="entry name" value="MFS_trans_sf"/>
</dbReference>
<dbReference type="InterPro" id="IPR020846">
    <property type="entry name" value="MFS_dom"/>
</dbReference>
<name>A0A0J0XYQ9_9TREE</name>
<dbReference type="PANTHER" id="PTHR23504:SF15">
    <property type="entry name" value="MAJOR FACILITATOR SUPERFAMILY (MFS) PROFILE DOMAIN-CONTAINING PROTEIN"/>
    <property type="match status" value="1"/>
</dbReference>
<dbReference type="Pfam" id="PF07690">
    <property type="entry name" value="MFS_1"/>
    <property type="match status" value="1"/>
</dbReference>
<dbReference type="PANTHER" id="PTHR23504">
    <property type="entry name" value="MAJOR FACILITATOR SUPERFAMILY DOMAIN-CONTAINING PROTEIN 10"/>
    <property type="match status" value="1"/>
</dbReference>
<evidence type="ECO:0000313" key="9">
    <source>
        <dbReference type="Proteomes" id="UP000053611"/>
    </source>
</evidence>
<feature type="transmembrane region" description="Helical" evidence="6">
    <location>
        <begin position="151"/>
        <end position="170"/>
    </location>
</feature>
<dbReference type="OrthoDB" id="419616at2759"/>
<feature type="transmembrane region" description="Helical" evidence="6">
    <location>
        <begin position="246"/>
        <end position="267"/>
    </location>
</feature>
<dbReference type="PROSITE" id="PS50850">
    <property type="entry name" value="MFS"/>
    <property type="match status" value="1"/>
</dbReference>
<keyword evidence="5 6" id="KW-0472">Membrane</keyword>
<feature type="transmembrane region" description="Helical" evidence="6">
    <location>
        <begin position="421"/>
        <end position="441"/>
    </location>
</feature>
<dbReference type="GO" id="GO:0022857">
    <property type="term" value="F:transmembrane transporter activity"/>
    <property type="evidence" value="ECO:0007669"/>
    <property type="project" value="InterPro"/>
</dbReference>
<evidence type="ECO:0000256" key="3">
    <source>
        <dbReference type="ARBA" id="ARBA00022692"/>
    </source>
</evidence>
<feature type="domain" description="Major facilitator superfamily (MFS) profile" evidence="7">
    <location>
        <begin position="16"/>
        <end position="446"/>
    </location>
</feature>
<feature type="transmembrane region" description="Helical" evidence="6">
    <location>
        <begin position="190"/>
        <end position="213"/>
    </location>
</feature>
<evidence type="ECO:0000259" key="7">
    <source>
        <dbReference type="PROSITE" id="PS50850"/>
    </source>
</evidence>
<keyword evidence="9" id="KW-1185">Reference proteome</keyword>
<dbReference type="Gene3D" id="1.20.1250.20">
    <property type="entry name" value="MFS general substrate transporter like domains"/>
    <property type="match status" value="1"/>
</dbReference>
<accession>A0A0J0XYQ9</accession>
<dbReference type="RefSeq" id="XP_018282683.1">
    <property type="nucleotide sequence ID" value="XM_018420136.1"/>
</dbReference>
<gene>
    <name evidence="8" type="ORF">CC85DRAFT_239252</name>
</gene>
<dbReference type="GO" id="GO:0016020">
    <property type="term" value="C:membrane"/>
    <property type="evidence" value="ECO:0007669"/>
    <property type="project" value="UniProtKB-SubCell"/>
</dbReference>
<evidence type="ECO:0000256" key="2">
    <source>
        <dbReference type="ARBA" id="ARBA00022448"/>
    </source>
</evidence>
<feature type="transmembrane region" description="Helical" evidence="6">
    <location>
        <begin position="57"/>
        <end position="79"/>
    </location>
</feature>
<proteinExistence type="predicted"/>
<keyword evidence="3 6" id="KW-0812">Transmembrane</keyword>
<dbReference type="InterPro" id="IPR011701">
    <property type="entry name" value="MFS"/>
</dbReference>
<feature type="transmembrane region" description="Helical" evidence="6">
    <location>
        <begin position="383"/>
        <end position="401"/>
    </location>
</feature>
<evidence type="ECO:0000256" key="6">
    <source>
        <dbReference type="SAM" id="Phobius"/>
    </source>
</evidence>
<feature type="transmembrane region" description="Helical" evidence="6">
    <location>
        <begin position="349"/>
        <end position="371"/>
    </location>
</feature>
<reference evidence="8 9" key="1">
    <citation type="submission" date="2015-03" db="EMBL/GenBank/DDBJ databases">
        <title>Genomics and transcriptomics of the oil-accumulating basidiomycete yeast T. oleaginosus allow insights into substrate utilization and the diverse evolutionary trajectories of mating systems in fungi.</title>
        <authorList>
            <consortium name="DOE Joint Genome Institute"/>
            <person name="Kourist R."/>
            <person name="Kracht O."/>
            <person name="Bracharz F."/>
            <person name="Lipzen A."/>
            <person name="Nolan M."/>
            <person name="Ohm R."/>
            <person name="Grigoriev I."/>
            <person name="Sun S."/>
            <person name="Heitman J."/>
            <person name="Bruck T."/>
            <person name="Nowrousian M."/>
        </authorList>
    </citation>
    <scope>NUCLEOTIDE SEQUENCE [LARGE SCALE GENOMIC DNA]</scope>
    <source>
        <strain evidence="8 9">IBC0246</strain>
    </source>
</reference>
<dbReference type="CDD" id="cd17330">
    <property type="entry name" value="MFS_SLC46_TetA_like"/>
    <property type="match status" value="1"/>
</dbReference>
<keyword evidence="2" id="KW-0813">Transport</keyword>
<feature type="transmembrane region" description="Helical" evidence="6">
    <location>
        <begin position="20"/>
        <end position="45"/>
    </location>
</feature>
<dbReference type="EMBL" id="KQ087178">
    <property type="protein sequence ID" value="KLT46192.1"/>
    <property type="molecule type" value="Genomic_DNA"/>
</dbReference>
<feature type="transmembrane region" description="Helical" evidence="6">
    <location>
        <begin position="91"/>
        <end position="109"/>
    </location>
</feature>
<dbReference type="AlphaFoldDB" id="A0A0J0XYQ9"/>
<dbReference type="Proteomes" id="UP000053611">
    <property type="component" value="Unassembled WGS sequence"/>
</dbReference>
<protein>
    <submittedName>
        <fullName evidence="8">MFS general substrate transporter</fullName>
    </submittedName>
</protein>
<evidence type="ECO:0000256" key="1">
    <source>
        <dbReference type="ARBA" id="ARBA00004141"/>
    </source>
</evidence>
<evidence type="ECO:0000256" key="5">
    <source>
        <dbReference type="ARBA" id="ARBA00023136"/>
    </source>
</evidence>
<evidence type="ECO:0000256" key="4">
    <source>
        <dbReference type="ARBA" id="ARBA00022989"/>
    </source>
</evidence>
<dbReference type="GeneID" id="28980739"/>